<keyword evidence="1" id="KW-0472">Membrane</keyword>
<proteinExistence type="predicted"/>
<feature type="transmembrane region" description="Helical" evidence="1">
    <location>
        <begin position="67"/>
        <end position="89"/>
    </location>
</feature>
<keyword evidence="1" id="KW-0812">Transmembrane</keyword>
<evidence type="ECO:0000313" key="2">
    <source>
        <dbReference type="EMBL" id="KAE9606576.1"/>
    </source>
</evidence>
<organism evidence="2 3">
    <name type="scientific">Lupinus albus</name>
    <name type="common">White lupine</name>
    <name type="synonym">Lupinus termis</name>
    <dbReference type="NCBI Taxonomy" id="3870"/>
    <lineage>
        <taxon>Eukaryota</taxon>
        <taxon>Viridiplantae</taxon>
        <taxon>Streptophyta</taxon>
        <taxon>Embryophyta</taxon>
        <taxon>Tracheophyta</taxon>
        <taxon>Spermatophyta</taxon>
        <taxon>Magnoliopsida</taxon>
        <taxon>eudicotyledons</taxon>
        <taxon>Gunneridae</taxon>
        <taxon>Pentapetalae</taxon>
        <taxon>rosids</taxon>
        <taxon>fabids</taxon>
        <taxon>Fabales</taxon>
        <taxon>Fabaceae</taxon>
        <taxon>Papilionoideae</taxon>
        <taxon>50 kb inversion clade</taxon>
        <taxon>genistoids sensu lato</taxon>
        <taxon>core genistoids</taxon>
        <taxon>Genisteae</taxon>
        <taxon>Lupinus</taxon>
    </lineage>
</organism>
<name>A0A6A4PZ74_LUPAL</name>
<feature type="transmembrane region" description="Helical" evidence="1">
    <location>
        <begin position="24"/>
        <end position="55"/>
    </location>
</feature>
<evidence type="ECO:0000256" key="1">
    <source>
        <dbReference type="SAM" id="Phobius"/>
    </source>
</evidence>
<gene>
    <name evidence="2" type="ORF">Lalb_Chr09g0321081</name>
</gene>
<comment type="caution">
    <text evidence="2">The sequence shown here is derived from an EMBL/GenBank/DDBJ whole genome shotgun (WGS) entry which is preliminary data.</text>
</comment>
<accession>A0A6A4PZ74</accession>
<dbReference type="Proteomes" id="UP000447434">
    <property type="component" value="Chromosome 9"/>
</dbReference>
<protein>
    <submittedName>
        <fullName evidence="2">Uncharacterized protein</fullName>
    </submittedName>
</protein>
<keyword evidence="1" id="KW-1133">Transmembrane helix</keyword>
<sequence length="113" mass="13357">METCLVVVFCYCFCSLPNRKGPSTWSIIIFIQIYYLLRKTGIASPTFLLFVRFLHSFGSLPYHQIKLSFFIFSFAFSVYQFSTLLLSLLKYPHKLLWHILYKCQSCSYIFHPS</sequence>
<keyword evidence="3" id="KW-1185">Reference proteome</keyword>
<evidence type="ECO:0000313" key="3">
    <source>
        <dbReference type="Proteomes" id="UP000447434"/>
    </source>
</evidence>
<dbReference type="AlphaFoldDB" id="A0A6A4PZ74"/>
<dbReference type="EMBL" id="WOCE01000009">
    <property type="protein sequence ID" value="KAE9606576.1"/>
    <property type="molecule type" value="Genomic_DNA"/>
</dbReference>
<reference evidence="3" key="1">
    <citation type="journal article" date="2020" name="Nat. Commun.">
        <title>Genome sequence of the cluster root forming white lupin.</title>
        <authorList>
            <person name="Hufnagel B."/>
            <person name="Marques A."/>
            <person name="Soriano A."/>
            <person name="Marques L."/>
            <person name="Divol F."/>
            <person name="Doumas P."/>
            <person name="Sallet E."/>
            <person name="Mancinotti D."/>
            <person name="Carrere S."/>
            <person name="Marande W."/>
            <person name="Arribat S."/>
            <person name="Keller J."/>
            <person name="Huneau C."/>
            <person name="Blein T."/>
            <person name="Aime D."/>
            <person name="Laguerre M."/>
            <person name="Taylor J."/>
            <person name="Schubert V."/>
            <person name="Nelson M."/>
            <person name="Geu-Flores F."/>
            <person name="Crespi M."/>
            <person name="Gallardo-Guerrero K."/>
            <person name="Delaux P.-M."/>
            <person name="Salse J."/>
            <person name="Berges H."/>
            <person name="Guyot R."/>
            <person name="Gouzy J."/>
            <person name="Peret B."/>
        </authorList>
    </citation>
    <scope>NUCLEOTIDE SEQUENCE [LARGE SCALE GENOMIC DNA]</scope>
    <source>
        <strain evidence="3">cv. Amiga</strain>
    </source>
</reference>